<protein>
    <recommendedName>
        <fullName evidence="9">Uracil permease</fullName>
    </recommendedName>
</protein>
<comment type="subcellular location">
    <subcellularLocation>
        <location evidence="1">Membrane</location>
        <topology evidence="1">Multi-pass membrane protein</topology>
    </subcellularLocation>
</comment>
<dbReference type="Gene3D" id="1.10.4160.10">
    <property type="entry name" value="Hydantoin permease"/>
    <property type="match status" value="1"/>
</dbReference>
<dbReference type="PANTHER" id="PTHR30618">
    <property type="entry name" value="NCS1 FAMILY PURINE/PYRIMIDINE TRANSPORTER"/>
    <property type="match status" value="1"/>
</dbReference>
<feature type="transmembrane region" description="Helical" evidence="6">
    <location>
        <begin position="377"/>
        <end position="393"/>
    </location>
</feature>
<feature type="transmembrane region" description="Helical" evidence="6">
    <location>
        <begin position="486"/>
        <end position="510"/>
    </location>
</feature>
<evidence type="ECO:0000256" key="2">
    <source>
        <dbReference type="ARBA" id="ARBA00008974"/>
    </source>
</evidence>
<dbReference type="EMBL" id="HG793130">
    <property type="protein sequence ID" value="CDK28780.1"/>
    <property type="molecule type" value="Genomic_DNA"/>
</dbReference>
<feature type="transmembrane region" description="Helical" evidence="6">
    <location>
        <begin position="110"/>
        <end position="132"/>
    </location>
</feature>
<dbReference type="CDD" id="cd11482">
    <property type="entry name" value="SLC-NCS1sbd_NRT1-like"/>
    <property type="match status" value="1"/>
</dbReference>
<dbReference type="InterPro" id="IPR045225">
    <property type="entry name" value="Uracil/uridine/allantoin_perm"/>
</dbReference>
<dbReference type="AlphaFoldDB" id="W6MXF1"/>
<name>W6MXF1_9ASCO</name>
<feature type="transmembrane region" description="Helical" evidence="6">
    <location>
        <begin position="166"/>
        <end position="185"/>
    </location>
</feature>
<dbReference type="PANTHER" id="PTHR30618:SF15">
    <property type="entry name" value="NICOTINAMIDE RIBOSIDE TRANSPORTER 1-RELATED"/>
    <property type="match status" value="1"/>
</dbReference>
<accession>W6MXF1</accession>
<dbReference type="Proteomes" id="UP000019384">
    <property type="component" value="Unassembled WGS sequence"/>
</dbReference>
<keyword evidence="3 6" id="KW-0812">Transmembrane</keyword>
<dbReference type="InterPro" id="IPR001248">
    <property type="entry name" value="Pur-cyt_permease"/>
</dbReference>
<feature type="transmembrane region" description="Helical" evidence="6">
    <location>
        <begin position="76"/>
        <end position="98"/>
    </location>
</feature>
<evidence type="ECO:0000256" key="1">
    <source>
        <dbReference type="ARBA" id="ARBA00004141"/>
    </source>
</evidence>
<dbReference type="GO" id="GO:0005886">
    <property type="term" value="C:plasma membrane"/>
    <property type="evidence" value="ECO:0007669"/>
    <property type="project" value="TreeGrafter"/>
</dbReference>
<gene>
    <name evidence="7" type="ORF">KUCA_T00004765001</name>
</gene>
<keyword evidence="4 6" id="KW-1133">Transmembrane helix</keyword>
<dbReference type="GO" id="GO:0015205">
    <property type="term" value="F:nucleobase transmembrane transporter activity"/>
    <property type="evidence" value="ECO:0007669"/>
    <property type="project" value="TreeGrafter"/>
</dbReference>
<dbReference type="Pfam" id="PF02133">
    <property type="entry name" value="Transp_cyt_pur"/>
    <property type="match status" value="1"/>
</dbReference>
<feature type="transmembrane region" description="Helical" evidence="6">
    <location>
        <begin position="240"/>
        <end position="261"/>
    </location>
</feature>
<feature type="transmembrane region" description="Helical" evidence="6">
    <location>
        <begin position="282"/>
        <end position="306"/>
    </location>
</feature>
<comment type="similarity">
    <text evidence="2">Belongs to the purine-cytosine permease (2.A.39) family.</text>
</comment>
<keyword evidence="8" id="KW-1185">Reference proteome</keyword>
<evidence type="ECO:0008006" key="9">
    <source>
        <dbReference type="Google" id="ProtNLM"/>
    </source>
</evidence>
<sequence>MGISNVLHKLELPRPAAALHTKAYVNEDTVPLPPHRRTYGPWSFIGLWVVTGSFNIGGWTTGSSLIALGLNVWQSMLTVIIGNTMVGIICVMTGYPGAKWHVGFPILQKAHWGVFGGIFPLVNRIILSFIWYSTQIWWGGETLKCFIEALWPSFRSLNKELAKGTMTTGDFTCFIIFSVLCLPLIRIPPEKFQRPFAVAAITVIPTVFILLIWCCARAGGGGALLSDVTVAGVEQVKGSTLGWTLVYGIMSNVGSISTHIFSQSDFTRFAKKPSDQFLAQILFVPLSTMVVALIGIVCTSCATKLYPEESLLWEPFSLLSAIQKYANDSSRSRAAVAFASLAFIFSQFGIAVAENALSNGIDLSGLLPRWFNLKRGGYLTAAFAFIMQPWSLLNGATKFLTVIGGYAVFLGPFTGILFSDFYLVRKRQLKLTDLYDISDQSIYWYTKGINFRAPVAWIMGVWPLLPGFVKFVQEGAVDMTSNWSKVYCLCWLLGCLISSFVYYVLCYFFPVSGLGLIDDGDYFGTFGDEYVVDTEGSVTTVQKQGDVVVEKVISGET</sequence>
<feature type="transmembrane region" description="Helical" evidence="6">
    <location>
        <begin position="334"/>
        <end position="357"/>
    </location>
</feature>
<evidence type="ECO:0000256" key="3">
    <source>
        <dbReference type="ARBA" id="ARBA00022692"/>
    </source>
</evidence>
<reference evidence="7" key="2">
    <citation type="submission" date="2014-02" db="EMBL/GenBank/DDBJ databases">
        <title>Complete DNA sequence of /Kuraishia capsulata/ illustrates novel genomic features among budding yeasts (/Saccharomycotina/).</title>
        <authorList>
            <person name="Morales L."/>
            <person name="Noel B."/>
            <person name="Porcel B."/>
            <person name="Marcet-Houben M."/>
            <person name="Hullo M-F."/>
            <person name="Sacerdot C."/>
            <person name="Tekaia F."/>
            <person name="Leh-Louis V."/>
            <person name="Despons L."/>
            <person name="Khanna V."/>
            <person name="Aury J-M."/>
            <person name="Barbe V."/>
            <person name="Couloux A."/>
            <person name="Labadie K."/>
            <person name="Pelletier E."/>
            <person name="Souciet J-L."/>
            <person name="Boekhout T."/>
            <person name="Gabaldon T."/>
            <person name="Wincker P."/>
            <person name="Dujon B."/>
        </authorList>
    </citation>
    <scope>NUCLEOTIDE SEQUENCE</scope>
    <source>
        <strain evidence="7">CBS 1993</strain>
    </source>
</reference>
<evidence type="ECO:0000256" key="6">
    <source>
        <dbReference type="SAM" id="Phobius"/>
    </source>
</evidence>
<feature type="transmembrane region" description="Helical" evidence="6">
    <location>
        <begin position="197"/>
        <end position="220"/>
    </location>
</feature>
<dbReference type="OrthoDB" id="2018619at2759"/>
<dbReference type="GeneID" id="34522158"/>
<keyword evidence="5 6" id="KW-0472">Membrane</keyword>
<evidence type="ECO:0000256" key="5">
    <source>
        <dbReference type="ARBA" id="ARBA00023136"/>
    </source>
</evidence>
<evidence type="ECO:0000256" key="4">
    <source>
        <dbReference type="ARBA" id="ARBA00022989"/>
    </source>
</evidence>
<feature type="transmembrane region" description="Helical" evidence="6">
    <location>
        <begin position="399"/>
        <end position="424"/>
    </location>
</feature>
<dbReference type="HOGENOM" id="CLU_021555_3_1_1"/>
<evidence type="ECO:0000313" key="7">
    <source>
        <dbReference type="EMBL" id="CDK28780.1"/>
    </source>
</evidence>
<dbReference type="RefSeq" id="XP_022460770.1">
    <property type="nucleotide sequence ID" value="XM_022605762.1"/>
</dbReference>
<organism evidence="7 8">
    <name type="scientific">Kuraishia capsulata CBS 1993</name>
    <dbReference type="NCBI Taxonomy" id="1382522"/>
    <lineage>
        <taxon>Eukaryota</taxon>
        <taxon>Fungi</taxon>
        <taxon>Dikarya</taxon>
        <taxon>Ascomycota</taxon>
        <taxon>Saccharomycotina</taxon>
        <taxon>Pichiomycetes</taxon>
        <taxon>Pichiales</taxon>
        <taxon>Pichiaceae</taxon>
        <taxon>Kuraishia</taxon>
    </lineage>
</organism>
<reference evidence="7" key="1">
    <citation type="submission" date="2013-12" db="EMBL/GenBank/DDBJ databases">
        <authorList>
            <person name="Genoscope - CEA"/>
        </authorList>
    </citation>
    <scope>NUCLEOTIDE SEQUENCE</scope>
    <source>
        <strain evidence="7">CBS 1993</strain>
    </source>
</reference>
<evidence type="ECO:0000313" key="8">
    <source>
        <dbReference type="Proteomes" id="UP000019384"/>
    </source>
</evidence>
<proteinExistence type="inferred from homology"/>
<feature type="transmembrane region" description="Helical" evidence="6">
    <location>
        <begin position="45"/>
        <end position="70"/>
    </location>
</feature>